<evidence type="ECO:0000313" key="2">
    <source>
        <dbReference type="Proteomes" id="UP000275530"/>
    </source>
</evidence>
<keyword evidence="2" id="KW-1185">Reference proteome</keyword>
<proteinExistence type="predicted"/>
<protein>
    <submittedName>
        <fullName evidence="1">Uncharacterized protein</fullName>
    </submittedName>
</protein>
<dbReference type="Proteomes" id="UP000275530">
    <property type="component" value="Unassembled WGS sequence"/>
</dbReference>
<dbReference type="RefSeq" id="WP_064981189.1">
    <property type="nucleotide sequence ID" value="NZ_CP033507.1"/>
</dbReference>
<dbReference type="EMBL" id="QZXA01000003">
    <property type="protein sequence ID" value="RJT35721.1"/>
    <property type="molecule type" value="Genomic_DNA"/>
</dbReference>
<name>A0A6M7TAA9_9HYPH</name>
<reference evidence="1 2" key="1">
    <citation type="submission" date="2018-09" db="EMBL/GenBank/DDBJ databases">
        <title>Mesorhizobium carmichaelinearum sp. nov. isolated from Carmichaelinea spp. root nodules in New Zealand.</title>
        <authorList>
            <person name="De Meyer S.E."/>
        </authorList>
    </citation>
    <scope>NUCLEOTIDE SEQUENCE [LARGE SCALE GENOMIC DNA]</scope>
    <source>
        <strain evidence="1 2">LMG 28313</strain>
    </source>
</reference>
<accession>A0A6M7TAA9</accession>
<evidence type="ECO:0000313" key="1">
    <source>
        <dbReference type="EMBL" id="RJT35721.1"/>
    </source>
</evidence>
<organism evidence="1 2">
    <name type="scientific">Mesorhizobium jarvisii</name>
    <dbReference type="NCBI Taxonomy" id="1777867"/>
    <lineage>
        <taxon>Bacteria</taxon>
        <taxon>Pseudomonadati</taxon>
        <taxon>Pseudomonadota</taxon>
        <taxon>Alphaproteobacteria</taxon>
        <taxon>Hyphomicrobiales</taxon>
        <taxon>Phyllobacteriaceae</taxon>
        <taxon>Mesorhizobium</taxon>
    </lineage>
</organism>
<sequence>MREKGSAGAGGREYCPGDFDAVAGGGQTMQEIIFREFGFRNSLFLKSGSLFFRLASVIFQPSQQARHQTKDGITKI</sequence>
<comment type="caution">
    <text evidence="1">The sequence shown here is derived from an EMBL/GenBank/DDBJ whole genome shotgun (WGS) entry which is preliminary data.</text>
</comment>
<gene>
    <name evidence="1" type="ORF">D3242_09725</name>
</gene>
<dbReference type="AlphaFoldDB" id="A0A6M7TAA9"/>